<accession>A0A1G8BEU8</accession>
<evidence type="ECO:0000256" key="3">
    <source>
        <dbReference type="ARBA" id="ARBA00005028"/>
    </source>
</evidence>
<evidence type="ECO:0000256" key="7">
    <source>
        <dbReference type="ARBA" id="ARBA00014165"/>
    </source>
</evidence>
<feature type="binding site" evidence="13">
    <location>
        <position position="255"/>
    </location>
    <ligand>
        <name>beta-D-galactose</name>
        <dbReference type="ChEBI" id="CHEBI:27667"/>
    </ligand>
</feature>
<comment type="pathway">
    <text evidence="3 11">Carbohydrate metabolism; hexose metabolism.</text>
</comment>
<dbReference type="STRING" id="104663.SAMN04488121_11123"/>
<dbReference type="InterPro" id="IPR008183">
    <property type="entry name" value="Aldose_1/G6P_1-epimerase"/>
</dbReference>
<sequence length="404" mass="44700">MLNVNTRALSATRTQYGELRGAPLYMITLENATVTVELINLGATITAIYTPDKTGAQKNIVAGYADPMDYLHNPAYFGSTVGRYANRIAGGRIIVEGREYHLPINNDGNHLHGGFDGFHTKPWQVIECLQTGDEASVIMEYVSADGEEGYPGNLITQVQYVLDNENQLHIRYTAYTDKATPVSLTNHSYFNLTGFEKLLVTDHLLTINAQTYTEKSDRNVPTGNILPVTGTPLDFTQATRIGEHIHELSADRGVDHNFVLQPDSIHPNRMGEYINGLPDFIHPTRMGEYANGLPADGRVDNNFALPSDYADKMSGKIPAAILEDPHSGRVLRVFTDQPGIQVYSANYWDGSITGQQGKPYLKHGAVALETQAFPDSPNHAHFPDTILLPGDIYRRHTIFAFDVQ</sequence>
<reference evidence="15 16" key="1">
    <citation type="submission" date="2016-10" db="EMBL/GenBank/DDBJ databases">
        <authorList>
            <person name="de Groot N.N."/>
        </authorList>
    </citation>
    <scope>NUCLEOTIDE SEQUENCE [LARGE SCALE GENOMIC DNA]</scope>
    <source>
        <strain evidence="15 16">DSM 527</strain>
    </source>
</reference>
<comment type="catalytic activity">
    <reaction evidence="1 11">
        <text>alpha-D-glucose = beta-D-glucose</text>
        <dbReference type="Rhea" id="RHEA:10264"/>
        <dbReference type="ChEBI" id="CHEBI:15903"/>
        <dbReference type="ChEBI" id="CHEBI:17925"/>
        <dbReference type="EC" id="5.1.3.3"/>
    </reaction>
</comment>
<dbReference type="Gene3D" id="2.70.98.10">
    <property type="match status" value="1"/>
</dbReference>
<keyword evidence="10 11" id="KW-0119">Carbohydrate metabolism</keyword>
<organism evidence="15 16">
    <name type="scientific">Chitinophaga filiformis</name>
    <name type="common">Myxococcus filiformis</name>
    <name type="synonym">Flexibacter filiformis</name>
    <dbReference type="NCBI Taxonomy" id="104663"/>
    <lineage>
        <taxon>Bacteria</taxon>
        <taxon>Pseudomonadati</taxon>
        <taxon>Bacteroidota</taxon>
        <taxon>Chitinophagia</taxon>
        <taxon>Chitinophagales</taxon>
        <taxon>Chitinophagaceae</taxon>
        <taxon>Chitinophaga</taxon>
    </lineage>
</organism>
<keyword evidence="9 11" id="KW-0413">Isomerase</keyword>
<feature type="active site" description="Proton acceptor" evidence="12">
    <location>
        <position position="369"/>
    </location>
</feature>
<dbReference type="AlphaFoldDB" id="A0A1G8BEU8"/>
<dbReference type="PANTHER" id="PTHR10091:SF0">
    <property type="entry name" value="GALACTOSE MUTAROTASE"/>
    <property type="match status" value="1"/>
</dbReference>
<evidence type="ECO:0000313" key="15">
    <source>
        <dbReference type="EMBL" id="SDH31739.1"/>
    </source>
</evidence>
<dbReference type="EC" id="5.1.3.3" evidence="6 11"/>
<dbReference type="InterPro" id="IPR014718">
    <property type="entry name" value="GH-type_carb-bd"/>
</dbReference>
<comment type="subunit">
    <text evidence="5">Monomer.</text>
</comment>
<feature type="binding site" evidence="14">
    <location>
        <begin position="187"/>
        <end position="189"/>
    </location>
    <ligand>
        <name>beta-D-galactose</name>
        <dbReference type="ChEBI" id="CHEBI:27667"/>
    </ligand>
</feature>
<dbReference type="RefSeq" id="WP_245705556.1">
    <property type="nucleotide sequence ID" value="NZ_FNBN01000011.1"/>
</dbReference>
<dbReference type="Pfam" id="PF01263">
    <property type="entry name" value="Aldose_epim"/>
    <property type="match status" value="2"/>
</dbReference>
<evidence type="ECO:0000256" key="11">
    <source>
        <dbReference type="PIRNR" id="PIRNR005096"/>
    </source>
</evidence>
<evidence type="ECO:0000256" key="9">
    <source>
        <dbReference type="ARBA" id="ARBA00023235"/>
    </source>
</evidence>
<evidence type="ECO:0000256" key="8">
    <source>
        <dbReference type="ARBA" id="ARBA00022837"/>
    </source>
</evidence>
<dbReference type="PROSITE" id="PS00545">
    <property type="entry name" value="ALDOSE_1_EPIMERASE"/>
    <property type="match status" value="1"/>
</dbReference>
<dbReference type="GO" id="GO:0004034">
    <property type="term" value="F:aldose 1-epimerase activity"/>
    <property type="evidence" value="ECO:0007669"/>
    <property type="project" value="UniProtKB-EC"/>
</dbReference>
<evidence type="ECO:0000256" key="6">
    <source>
        <dbReference type="ARBA" id="ARBA00013185"/>
    </source>
</evidence>
<dbReference type="InterPro" id="IPR015443">
    <property type="entry name" value="Aldose_1-epimerase"/>
</dbReference>
<evidence type="ECO:0000256" key="12">
    <source>
        <dbReference type="PIRSR" id="PIRSR005096-1"/>
    </source>
</evidence>
<feature type="binding site" evidence="14">
    <location>
        <begin position="86"/>
        <end position="87"/>
    </location>
    <ligand>
        <name>beta-D-galactose</name>
        <dbReference type="ChEBI" id="CHEBI:27667"/>
    </ligand>
</feature>
<dbReference type="EMBL" id="FNBN01000011">
    <property type="protein sequence ID" value="SDH31739.1"/>
    <property type="molecule type" value="Genomic_DNA"/>
</dbReference>
<evidence type="ECO:0000256" key="14">
    <source>
        <dbReference type="PIRSR" id="PIRSR005096-3"/>
    </source>
</evidence>
<dbReference type="CDD" id="cd09019">
    <property type="entry name" value="galactose_mutarotase_like"/>
    <property type="match status" value="1"/>
</dbReference>
<evidence type="ECO:0000256" key="1">
    <source>
        <dbReference type="ARBA" id="ARBA00001614"/>
    </source>
</evidence>
<dbReference type="GO" id="GO:0030246">
    <property type="term" value="F:carbohydrate binding"/>
    <property type="evidence" value="ECO:0007669"/>
    <property type="project" value="InterPro"/>
</dbReference>
<dbReference type="Proteomes" id="UP000199045">
    <property type="component" value="Unassembled WGS sequence"/>
</dbReference>
<dbReference type="GO" id="GO:0006006">
    <property type="term" value="P:glucose metabolic process"/>
    <property type="evidence" value="ECO:0007669"/>
    <property type="project" value="TreeGrafter"/>
</dbReference>
<feature type="active site" description="Proton donor" evidence="12">
    <location>
        <position position="187"/>
    </location>
</feature>
<dbReference type="InterPro" id="IPR047215">
    <property type="entry name" value="Galactose_mutarotase-like"/>
</dbReference>
<evidence type="ECO:0000256" key="4">
    <source>
        <dbReference type="ARBA" id="ARBA00006206"/>
    </source>
</evidence>
<comment type="cofactor">
    <cofactor evidence="2">
        <name>Ca(2+)</name>
        <dbReference type="ChEBI" id="CHEBI:29108"/>
    </cofactor>
</comment>
<evidence type="ECO:0000256" key="10">
    <source>
        <dbReference type="ARBA" id="ARBA00023277"/>
    </source>
</evidence>
<keyword evidence="8" id="KW-0106">Calcium</keyword>
<dbReference type="PANTHER" id="PTHR10091">
    <property type="entry name" value="ALDOSE-1-EPIMERASE"/>
    <property type="match status" value="1"/>
</dbReference>
<name>A0A1G8BEU8_CHIFI</name>
<dbReference type="UniPathway" id="UPA00242"/>
<gene>
    <name evidence="15" type="ORF">SAMN04488121_11123</name>
</gene>
<dbReference type="SUPFAM" id="SSF74650">
    <property type="entry name" value="Galactose mutarotase-like"/>
    <property type="match status" value="1"/>
</dbReference>
<comment type="similarity">
    <text evidence="4 11">Belongs to the aldose epimerase family.</text>
</comment>
<dbReference type="PIRSF" id="PIRSF005096">
    <property type="entry name" value="GALM"/>
    <property type="match status" value="1"/>
</dbReference>
<dbReference type="InterPro" id="IPR018052">
    <property type="entry name" value="Ald1_epimerase_CS"/>
</dbReference>
<proteinExistence type="inferred from homology"/>
<evidence type="ECO:0000256" key="5">
    <source>
        <dbReference type="ARBA" id="ARBA00011245"/>
    </source>
</evidence>
<dbReference type="GO" id="GO:0033499">
    <property type="term" value="P:galactose catabolic process via UDP-galactose, Leloir pathway"/>
    <property type="evidence" value="ECO:0007669"/>
    <property type="project" value="TreeGrafter"/>
</dbReference>
<evidence type="ECO:0000313" key="16">
    <source>
        <dbReference type="Proteomes" id="UP000199045"/>
    </source>
</evidence>
<evidence type="ECO:0000256" key="2">
    <source>
        <dbReference type="ARBA" id="ARBA00001913"/>
    </source>
</evidence>
<protein>
    <recommendedName>
        <fullName evidence="7 11">Aldose 1-epimerase</fullName>
        <ecNumber evidence="6 11">5.1.3.3</ecNumber>
    </recommendedName>
</protein>
<evidence type="ECO:0000256" key="13">
    <source>
        <dbReference type="PIRSR" id="PIRSR005096-2"/>
    </source>
</evidence>
<dbReference type="InterPro" id="IPR011013">
    <property type="entry name" value="Gal_mutarotase_sf_dom"/>
</dbReference>